<dbReference type="InterPro" id="IPR002347">
    <property type="entry name" value="SDR_fam"/>
</dbReference>
<keyword evidence="2" id="KW-1185">Reference proteome</keyword>
<dbReference type="KEGG" id="snan:I6N98_17575"/>
<gene>
    <name evidence="1" type="ORF">I6N98_17575</name>
</gene>
<dbReference type="AlphaFoldDB" id="A0A7T4UPX0"/>
<dbReference type="RefSeq" id="WP_198569621.1">
    <property type="nucleotide sequence ID" value="NZ_CP066167.1"/>
</dbReference>
<dbReference type="InterPro" id="IPR036291">
    <property type="entry name" value="NAD(P)-bd_dom_sf"/>
</dbReference>
<sequence length="479" mass="53193">MKQVLEETITVNRPIEDCYRYLEDFSTIEQWDPGVHRSQKVTPGPVRDGTEYQVDIRAAGRILPMAYRQLSATPNQKIQLQGEGRGFSALDTLTFTAVSDSTTEILYRAELHLDWLPSEASLLARPFLNRLGKKAISGLRRALEPKPARQRPHWRDRLADQLILPALPDFGARGYRKLSNKALSHRMDGRKVLLTGPTSGLGLAASKELARLGADLILMGRDQDRLDQCRQDIADFAGINPAGIDVIHSDLSSLADTAAAADHIIEHYPRIDVLINNAGALFDRREETSEGHERALAVNLLTPVLLCTKLEPLLHRHSRVINVVSGGLYLQGIDVDDMEFQRGHYNGSRAYARAKRALLVASRQLAAGSDASYFCMHPGWADTPGVSRSLPIFAKLMRPFLRDSRMGADTAVWLASTPNLHYPPGDYLWFDRRPHPHTVIPATAVSKHDAAVLQRWLDSTLRPHLHSGLHAVGSQAKVA</sequence>
<dbReference type="InterPro" id="IPR023393">
    <property type="entry name" value="START-like_dom_sf"/>
</dbReference>
<dbReference type="PRINTS" id="PR00081">
    <property type="entry name" value="GDHRDH"/>
</dbReference>
<reference evidence="1 2" key="1">
    <citation type="submission" date="2020-12" db="EMBL/GenBank/DDBJ databases">
        <authorList>
            <person name="Shan Y."/>
        </authorList>
    </citation>
    <scope>NUCLEOTIDE SEQUENCE [LARGE SCALE GENOMIC DNA]</scope>
    <source>
        <strain evidence="2">csc3.9</strain>
    </source>
</reference>
<dbReference type="Gene3D" id="3.40.50.720">
    <property type="entry name" value="NAD(P)-binding Rossmann-like Domain"/>
    <property type="match status" value="1"/>
</dbReference>
<dbReference type="PANTHER" id="PTHR44656">
    <property type="entry name" value="DEHYDROGENASE/REDUCTASE SDR FAMILY MEMBER 12"/>
    <property type="match status" value="1"/>
</dbReference>
<dbReference type="SUPFAM" id="SSF51735">
    <property type="entry name" value="NAD(P)-binding Rossmann-fold domains"/>
    <property type="match status" value="1"/>
</dbReference>
<dbReference type="InterPro" id="IPR052992">
    <property type="entry name" value="SDR_member_12"/>
</dbReference>
<name>A0A7T4UPX0_9GAMM</name>
<dbReference type="Proteomes" id="UP000596063">
    <property type="component" value="Chromosome"/>
</dbReference>
<proteinExistence type="predicted"/>
<dbReference type="Pfam" id="PF00106">
    <property type="entry name" value="adh_short"/>
    <property type="match status" value="1"/>
</dbReference>
<dbReference type="PANTHER" id="PTHR44656:SF7">
    <property type="entry name" value="DEHYDROGENASE_REDUCTASE SDR FAMILY MEMBER 12"/>
    <property type="match status" value="1"/>
</dbReference>
<dbReference type="SUPFAM" id="SSF55961">
    <property type="entry name" value="Bet v1-like"/>
    <property type="match status" value="1"/>
</dbReference>
<dbReference type="Gene3D" id="3.30.530.20">
    <property type="match status" value="1"/>
</dbReference>
<dbReference type="EMBL" id="CP066167">
    <property type="protein sequence ID" value="QQD18123.1"/>
    <property type="molecule type" value="Genomic_DNA"/>
</dbReference>
<organism evidence="1 2">
    <name type="scientific">Spongiibacter nanhainus</name>
    <dbReference type="NCBI Taxonomy" id="2794344"/>
    <lineage>
        <taxon>Bacteria</taxon>
        <taxon>Pseudomonadati</taxon>
        <taxon>Pseudomonadota</taxon>
        <taxon>Gammaproteobacteria</taxon>
        <taxon>Cellvibrionales</taxon>
        <taxon>Spongiibacteraceae</taxon>
        <taxon>Spongiibacter</taxon>
    </lineage>
</organism>
<protein>
    <submittedName>
        <fullName evidence="1">SDR family NAD(P)-dependent oxidoreductase</fullName>
    </submittedName>
</protein>
<evidence type="ECO:0000313" key="2">
    <source>
        <dbReference type="Proteomes" id="UP000596063"/>
    </source>
</evidence>
<accession>A0A7T4UPX0</accession>
<dbReference type="Pfam" id="PF10604">
    <property type="entry name" value="Polyketide_cyc2"/>
    <property type="match status" value="1"/>
</dbReference>
<evidence type="ECO:0000313" key="1">
    <source>
        <dbReference type="EMBL" id="QQD18123.1"/>
    </source>
</evidence>
<dbReference type="InterPro" id="IPR019587">
    <property type="entry name" value="Polyketide_cyclase/dehydratase"/>
</dbReference>